<proteinExistence type="predicted"/>
<gene>
    <name evidence="2" type="ORF">BDP81DRAFT_419878</name>
</gene>
<dbReference type="RefSeq" id="XP_060448961.1">
    <property type="nucleotide sequence ID" value="XM_060589804.1"/>
</dbReference>
<accession>A0AAI9ZY27</accession>
<dbReference type="EMBL" id="JAHMHQ010000004">
    <property type="protein sequence ID" value="KAK1640354.1"/>
    <property type="molecule type" value="Genomic_DNA"/>
</dbReference>
<organism evidence="2 3">
    <name type="scientific">Colletotrichum phormii</name>
    <dbReference type="NCBI Taxonomy" id="359342"/>
    <lineage>
        <taxon>Eukaryota</taxon>
        <taxon>Fungi</taxon>
        <taxon>Dikarya</taxon>
        <taxon>Ascomycota</taxon>
        <taxon>Pezizomycotina</taxon>
        <taxon>Sordariomycetes</taxon>
        <taxon>Hypocreomycetidae</taxon>
        <taxon>Glomerellales</taxon>
        <taxon>Glomerellaceae</taxon>
        <taxon>Colletotrichum</taxon>
        <taxon>Colletotrichum acutatum species complex</taxon>
    </lineage>
</organism>
<dbReference type="GeneID" id="85474666"/>
<sequence>MNVPAAQCPPHSSLQLHFTHLSLSLVPSNRRVFDMVDLFSCSSSLLDTVLSSKLTPTSVHPSAGIPRTSSTRGRNSSQLRQCRRRCPAPLALSNKQ</sequence>
<dbReference type="Proteomes" id="UP001243989">
    <property type="component" value="Unassembled WGS sequence"/>
</dbReference>
<evidence type="ECO:0000313" key="3">
    <source>
        <dbReference type="Proteomes" id="UP001243989"/>
    </source>
</evidence>
<keyword evidence="3" id="KW-1185">Reference proteome</keyword>
<evidence type="ECO:0000313" key="2">
    <source>
        <dbReference type="EMBL" id="KAK1640354.1"/>
    </source>
</evidence>
<name>A0AAI9ZY27_9PEZI</name>
<reference evidence="2" key="1">
    <citation type="submission" date="2021-06" db="EMBL/GenBank/DDBJ databases">
        <title>Comparative genomics, transcriptomics and evolutionary studies reveal genomic signatures of adaptation to plant cell wall in hemibiotrophic fungi.</title>
        <authorList>
            <consortium name="DOE Joint Genome Institute"/>
            <person name="Baroncelli R."/>
            <person name="Diaz J.F."/>
            <person name="Benocci T."/>
            <person name="Peng M."/>
            <person name="Battaglia E."/>
            <person name="Haridas S."/>
            <person name="Andreopoulos W."/>
            <person name="Labutti K."/>
            <person name="Pangilinan J."/>
            <person name="Floch G.L."/>
            <person name="Makela M.R."/>
            <person name="Henrissat B."/>
            <person name="Grigoriev I.V."/>
            <person name="Crouch J.A."/>
            <person name="De Vries R.P."/>
            <person name="Sukno S.A."/>
            <person name="Thon M.R."/>
        </authorList>
    </citation>
    <scope>NUCLEOTIDE SEQUENCE</scope>
    <source>
        <strain evidence="2">CBS 102054</strain>
    </source>
</reference>
<protein>
    <submittedName>
        <fullName evidence="2">Uncharacterized protein</fullName>
    </submittedName>
</protein>
<feature type="compositionally biased region" description="Polar residues" evidence="1">
    <location>
        <begin position="67"/>
        <end position="80"/>
    </location>
</feature>
<comment type="caution">
    <text evidence="2">The sequence shown here is derived from an EMBL/GenBank/DDBJ whole genome shotgun (WGS) entry which is preliminary data.</text>
</comment>
<dbReference type="AlphaFoldDB" id="A0AAI9ZY27"/>
<evidence type="ECO:0000256" key="1">
    <source>
        <dbReference type="SAM" id="MobiDB-lite"/>
    </source>
</evidence>
<feature type="region of interest" description="Disordered" evidence="1">
    <location>
        <begin position="55"/>
        <end position="82"/>
    </location>
</feature>